<dbReference type="AlphaFoldDB" id="A0A075A2Z8"/>
<evidence type="ECO:0000313" key="3">
    <source>
        <dbReference type="Proteomes" id="UP000054324"/>
    </source>
</evidence>
<name>A0A075A2Z8_OPIVI</name>
<keyword evidence="3" id="KW-1185">Reference proteome</keyword>
<reference evidence="2 3" key="1">
    <citation type="submission" date="2013-11" db="EMBL/GenBank/DDBJ databases">
        <title>Opisthorchis viverrini - life in the bile duct.</title>
        <authorList>
            <person name="Young N.D."/>
            <person name="Nagarajan N."/>
            <person name="Lin S.J."/>
            <person name="Korhonen P.K."/>
            <person name="Jex A.R."/>
            <person name="Hall R.S."/>
            <person name="Safavi-Hemami H."/>
            <person name="Kaewkong W."/>
            <person name="Bertrand D."/>
            <person name="Gao S."/>
            <person name="Seet Q."/>
            <person name="Wongkham S."/>
            <person name="Teh B.T."/>
            <person name="Wongkham C."/>
            <person name="Intapan P.M."/>
            <person name="Maleewong W."/>
            <person name="Yang X."/>
            <person name="Hu M."/>
            <person name="Wang Z."/>
            <person name="Hofmann A."/>
            <person name="Sternberg P.W."/>
            <person name="Tan P."/>
            <person name="Wang J."/>
            <person name="Gasser R.B."/>
        </authorList>
    </citation>
    <scope>NUCLEOTIDE SEQUENCE [LARGE SCALE GENOMIC DNA]</scope>
</reference>
<dbReference type="KEGG" id="ovi:T265_09996"/>
<dbReference type="GeneID" id="20324164"/>
<feature type="compositionally biased region" description="Basic and acidic residues" evidence="1">
    <location>
        <begin position="1"/>
        <end position="15"/>
    </location>
</feature>
<evidence type="ECO:0000256" key="1">
    <source>
        <dbReference type="SAM" id="MobiDB-lite"/>
    </source>
</evidence>
<accession>A0A075A2Z8</accession>
<proteinExistence type="predicted"/>
<sequence>MSHLCRDSSDEREQVGHATGTSFSISESPLYAAGEFMLKSAKASVALFHGLILIKYSDRISAKLEYQEAKLLGEAALLNENETS</sequence>
<feature type="region of interest" description="Disordered" evidence="1">
    <location>
        <begin position="1"/>
        <end position="20"/>
    </location>
</feature>
<dbReference type="EMBL" id="KL596943">
    <property type="protein sequence ID" value="KER21759.1"/>
    <property type="molecule type" value="Genomic_DNA"/>
</dbReference>
<organism evidence="2 3">
    <name type="scientific">Opisthorchis viverrini</name>
    <name type="common">Southeast Asian liver fluke</name>
    <dbReference type="NCBI Taxonomy" id="6198"/>
    <lineage>
        <taxon>Eukaryota</taxon>
        <taxon>Metazoa</taxon>
        <taxon>Spiralia</taxon>
        <taxon>Lophotrochozoa</taxon>
        <taxon>Platyhelminthes</taxon>
        <taxon>Trematoda</taxon>
        <taxon>Digenea</taxon>
        <taxon>Opisthorchiida</taxon>
        <taxon>Opisthorchiata</taxon>
        <taxon>Opisthorchiidae</taxon>
        <taxon>Opisthorchis</taxon>
    </lineage>
</organism>
<protein>
    <submittedName>
        <fullName evidence="2">Uncharacterized protein</fullName>
    </submittedName>
</protein>
<dbReference type="Proteomes" id="UP000054324">
    <property type="component" value="Unassembled WGS sequence"/>
</dbReference>
<dbReference type="RefSeq" id="XP_009174497.1">
    <property type="nucleotide sequence ID" value="XM_009176233.1"/>
</dbReference>
<dbReference type="CTD" id="20324164"/>
<gene>
    <name evidence="2" type="ORF">T265_09996</name>
</gene>
<evidence type="ECO:0000313" key="2">
    <source>
        <dbReference type="EMBL" id="KER21759.1"/>
    </source>
</evidence>